<protein>
    <recommendedName>
        <fullName evidence="3">J domain-containing protein</fullName>
    </recommendedName>
</protein>
<evidence type="ECO:0008006" key="3">
    <source>
        <dbReference type="Google" id="ProtNLM"/>
    </source>
</evidence>
<gene>
    <name evidence="1" type="ORF">K7G82_05440</name>
</gene>
<evidence type="ECO:0000313" key="2">
    <source>
        <dbReference type="Proteomes" id="UP000706039"/>
    </source>
</evidence>
<reference evidence="1 2" key="1">
    <citation type="submission" date="2021-08" db="EMBL/GenBank/DDBJ databases">
        <authorList>
            <person name="Tuo L."/>
        </authorList>
    </citation>
    <scope>NUCLEOTIDE SEQUENCE [LARGE SCALE GENOMIC DNA]</scope>
    <source>
        <strain evidence="1 2">JCM 31229</strain>
    </source>
</reference>
<comment type="caution">
    <text evidence="1">The sequence shown here is derived from an EMBL/GenBank/DDBJ whole genome shotgun (WGS) entry which is preliminary data.</text>
</comment>
<dbReference type="RefSeq" id="WP_222988814.1">
    <property type="nucleotide sequence ID" value="NZ_JAINVV010000003.1"/>
</dbReference>
<accession>A0ABS7PK99</accession>
<evidence type="ECO:0000313" key="1">
    <source>
        <dbReference type="EMBL" id="MBY8821725.1"/>
    </source>
</evidence>
<dbReference type="EMBL" id="JAINVV010000003">
    <property type="protein sequence ID" value="MBY8821725.1"/>
    <property type="molecule type" value="Genomic_DNA"/>
</dbReference>
<dbReference type="Proteomes" id="UP000706039">
    <property type="component" value="Unassembled WGS sequence"/>
</dbReference>
<keyword evidence="2" id="KW-1185">Reference proteome</keyword>
<sequence length="585" mass="63394">MRPDPIWQALGIAPTTEVAAIRRAYAQRLKALDVDADPDAFMALREARDEALRHAAAGEAPVVQAVAPAPMSGEGATDRLSASGGAPVLGGRTGYDSGELIAAGPPAEDDRVDLILGAMATVRIGEATDRSDPIAAIVVGVPLLAGHEAVDGVGIPRQSAPPGLEADYNAFVALLFPPEEGPFPTPREQAQLGVHFEALLADPRLAELAFYADAERWFSEVLAKSIPLSDPILRRAAEFFGWLDRSGEISQTPAIAYVTDRLRAMDFLDAVQRKGHPFHKAWQELRRPAKEGSSRGWVRRGKVLELLALVRRDYPSLEGYFDWYRVSLWEDPPATSWGGSGIFVGGFLVLQLVMALARCSSPPPPSLPVDPPRQVENEFVSQDAEIGAALDSIFSGALTLQTIRARNTELYDILVVNWRVARDNRVSGQAFVKAVDTLLLDRAFRARARLKGALLLEQRRLDLDVAQVLKRRDADLCNQYFRYGTAPAEFVPSNLRDRQKALLIRLLMEVDGSPPKSGEPAREGYTISGEMVDAVAERAGMDRDTLITALDGGGSASQQCSAKIALLGVALMRSGGEGLPVLRNM</sequence>
<proteinExistence type="predicted"/>
<organism evidence="1 2">
    <name type="scientific">Sphingomonas colocasiae</name>
    <dbReference type="NCBI Taxonomy" id="1848973"/>
    <lineage>
        <taxon>Bacteria</taxon>
        <taxon>Pseudomonadati</taxon>
        <taxon>Pseudomonadota</taxon>
        <taxon>Alphaproteobacteria</taxon>
        <taxon>Sphingomonadales</taxon>
        <taxon>Sphingomonadaceae</taxon>
        <taxon>Sphingomonas</taxon>
    </lineage>
</organism>
<name>A0ABS7PK99_9SPHN</name>